<accession>A0A917Q9U8</accession>
<keyword evidence="1" id="KW-0812">Transmembrane</keyword>
<evidence type="ECO:0000256" key="1">
    <source>
        <dbReference type="SAM" id="Phobius"/>
    </source>
</evidence>
<keyword evidence="3" id="KW-1185">Reference proteome</keyword>
<sequence length="47" mass="4554">MAPGAGLAFLVAGGVSSIPAAIAVFALYLGYALVGSSTVGLPFQAWA</sequence>
<dbReference type="EMBL" id="BMMF01000007">
    <property type="protein sequence ID" value="GGK38924.1"/>
    <property type="molecule type" value="Genomic_DNA"/>
</dbReference>
<protein>
    <submittedName>
        <fullName evidence="2">Uncharacterized protein</fullName>
    </submittedName>
</protein>
<keyword evidence="1" id="KW-0472">Membrane</keyword>
<dbReference type="AlphaFoldDB" id="A0A917Q9U8"/>
<reference evidence="2 3" key="1">
    <citation type="journal article" date="2014" name="Int. J. Syst. Evol. Microbiol.">
        <title>Complete genome sequence of Corynebacterium casei LMG S-19264T (=DSM 44701T), isolated from a smear-ripened cheese.</title>
        <authorList>
            <consortium name="US DOE Joint Genome Institute (JGI-PGF)"/>
            <person name="Walter F."/>
            <person name="Albersmeier A."/>
            <person name="Kalinowski J."/>
            <person name="Ruckert C."/>
        </authorList>
    </citation>
    <scope>NUCLEOTIDE SEQUENCE [LARGE SCALE GENOMIC DNA]</scope>
    <source>
        <strain evidence="2 3">CGMCC 1.9161</strain>
    </source>
</reference>
<feature type="transmembrane region" description="Helical" evidence="1">
    <location>
        <begin position="7"/>
        <end position="31"/>
    </location>
</feature>
<proteinExistence type="predicted"/>
<organism evidence="2 3">
    <name type="scientific">Salinarimonas ramus</name>
    <dbReference type="NCBI Taxonomy" id="690164"/>
    <lineage>
        <taxon>Bacteria</taxon>
        <taxon>Pseudomonadati</taxon>
        <taxon>Pseudomonadota</taxon>
        <taxon>Alphaproteobacteria</taxon>
        <taxon>Hyphomicrobiales</taxon>
        <taxon>Salinarimonadaceae</taxon>
        <taxon>Salinarimonas</taxon>
    </lineage>
</organism>
<keyword evidence="1" id="KW-1133">Transmembrane helix</keyword>
<name>A0A917Q9U8_9HYPH</name>
<evidence type="ECO:0000313" key="2">
    <source>
        <dbReference type="EMBL" id="GGK38924.1"/>
    </source>
</evidence>
<gene>
    <name evidence="2" type="ORF">GCM10011322_27500</name>
</gene>
<comment type="caution">
    <text evidence="2">The sequence shown here is derived from an EMBL/GenBank/DDBJ whole genome shotgun (WGS) entry which is preliminary data.</text>
</comment>
<evidence type="ECO:0000313" key="3">
    <source>
        <dbReference type="Proteomes" id="UP000600449"/>
    </source>
</evidence>
<dbReference type="RefSeq" id="WP_210317633.1">
    <property type="nucleotide sequence ID" value="NZ_BMMF01000007.1"/>
</dbReference>
<dbReference type="Proteomes" id="UP000600449">
    <property type="component" value="Unassembled WGS sequence"/>
</dbReference>